<dbReference type="EMBL" id="BMAU01021248">
    <property type="protein sequence ID" value="GFY05046.1"/>
    <property type="molecule type" value="Genomic_DNA"/>
</dbReference>
<accession>A0A8X6SAQ4</accession>
<dbReference type="GO" id="GO:0003676">
    <property type="term" value="F:nucleic acid binding"/>
    <property type="evidence" value="ECO:0007669"/>
    <property type="project" value="InterPro"/>
</dbReference>
<dbReference type="AlphaFoldDB" id="A0A8X6SAQ4"/>
<reference evidence="1" key="1">
    <citation type="submission" date="2020-08" db="EMBL/GenBank/DDBJ databases">
        <title>Multicomponent nature underlies the extraordinary mechanical properties of spider dragline silk.</title>
        <authorList>
            <person name="Kono N."/>
            <person name="Nakamura H."/>
            <person name="Mori M."/>
            <person name="Yoshida Y."/>
            <person name="Ohtoshi R."/>
            <person name="Malay A.D."/>
            <person name="Moran D.A.P."/>
            <person name="Tomita M."/>
            <person name="Numata K."/>
            <person name="Arakawa K."/>
        </authorList>
    </citation>
    <scope>NUCLEOTIDE SEQUENCE</scope>
</reference>
<sequence length="79" mass="8686">MIWGGIGYHSRTPLVHITENMWPMVAQRLTQIKPSAATPDNLWQSVEAAWSAVLQELIQSLCGSIPRQMAAVNGGYSGY</sequence>
<dbReference type="Gene3D" id="3.30.420.10">
    <property type="entry name" value="Ribonuclease H-like superfamily/Ribonuclease H"/>
    <property type="match status" value="1"/>
</dbReference>
<dbReference type="InterPro" id="IPR036397">
    <property type="entry name" value="RNaseH_sf"/>
</dbReference>
<protein>
    <submittedName>
        <fullName evidence="1">Transposable element Tcb1 transposase</fullName>
    </submittedName>
</protein>
<proteinExistence type="predicted"/>
<gene>
    <name evidence="1" type="primary">X975_17507</name>
    <name evidence="1" type="ORF">TNCV_561781</name>
</gene>
<keyword evidence="2" id="KW-1185">Reference proteome</keyword>
<comment type="caution">
    <text evidence="1">The sequence shown here is derived from an EMBL/GenBank/DDBJ whole genome shotgun (WGS) entry which is preliminary data.</text>
</comment>
<evidence type="ECO:0000313" key="1">
    <source>
        <dbReference type="EMBL" id="GFY05046.1"/>
    </source>
</evidence>
<name>A0A8X6SAQ4_TRICX</name>
<evidence type="ECO:0000313" key="2">
    <source>
        <dbReference type="Proteomes" id="UP000887159"/>
    </source>
</evidence>
<organism evidence="1 2">
    <name type="scientific">Trichonephila clavipes</name>
    <name type="common">Golden silk orbweaver</name>
    <name type="synonym">Nephila clavipes</name>
    <dbReference type="NCBI Taxonomy" id="2585209"/>
    <lineage>
        <taxon>Eukaryota</taxon>
        <taxon>Metazoa</taxon>
        <taxon>Ecdysozoa</taxon>
        <taxon>Arthropoda</taxon>
        <taxon>Chelicerata</taxon>
        <taxon>Arachnida</taxon>
        <taxon>Araneae</taxon>
        <taxon>Araneomorphae</taxon>
        <taxon>Entelegynae</taxon>
        <taxon>Araneoidea</taxon>
        <taxon>Nephilidae</taxon>
        <taxon>Trichonephila</taxon>
    </lineage>
</organism>
<dbReference type="Proteomes" id="UP000887159">
    <property type="component" value="Unassembled WGS sequence"/>
</dbReference>